<keyword evidence="9" id="KW-0010">Activator</keyword>
<comment type="similarity">
    <text evidence="2">Belongs to the DtxR/MntR family.</text>
</comment>
<protein>
    <recommendedName>
        <fullName evidence="4">Transcriptional regulator MntR</fullName>
    </recommendedName>
    <alternativeName>
        <fullName evidence="13">Manganese transport regulator</fullName>
    </alternativeName>
</protein>
<dbReference type="GO" id="GO:0046914">
    <property type="term" value="F:transition metal ion binding"/>
    <property type="evidence" value="ECO:0007669"/>
    <property type="project" value="InterPro"/>
</dbReference>
<dbReference type="GO" id="GO:0046983">
    <property type="term" value="F:protein dimerization activity"/>
    <property type="evidence" value="ECO:0007669"/>
    <property type="project" value="InterPro"/>
</dbReference>
<dbReference type="InterPro" id="IPR036421">
    <property type="entry name" value="Fe_dep_repressor_sf"/>
</dbReference>
<dbReference type="InterPro" id="IPR038157">
    <property type="entry name" value="FeoA_core_dom"/>
</dbReference>
<dbReference type="Pfam" id="PF04023">
    <property type="entry name" value="FeoA"/>
    <property type="match status" value="1"/>
</dbReference>
<dbReference type="GO" id="GO:0005737">
    <property type="term" value="C:cytoplasm"/>
    <property type="evidence" value="ECO:0007669"/>
    <property type="project" value="UniProtKB-SubCell"/>
</dbReference>
<dbReference type="SUPFAM" id="SSF46785">
    <property type="entry name" value="Winged helix' DNA-binding domain"/>
    <property type="match status" value="1"/>
</dbReference>
<dbReference type="RefSeq" id="WP_072835740.1">
    <property type="nucleotide sequence ID" value="NZ_FQUU01000010.1"/>
</dbReference>
<keyword evidence="11" id="KW-0464">Manganese</keyword>
<dbReference type="AlphaFoldDB" id="A0A1M5BH50"/>
<keyword evidence="5" id="KW-0963">Cytoplasm</keyword>
<dbReference type="Pfam" id="PF02742">
    <property type="entry name" value="Fe_dep_repr_C"/>
    <property type="match status" value="1"/>
</dbReference>
<keyword evidence="10" id="KW-0804">Transcription</keyword>
<dbReference type="EMBL" id="FQUU01000010">
    <property type="protein sequence ID" value="SHF41532.1"/>
    <property type="molecule type" value="Genomic_DNA"/>
</dbReference>
<evidence type="ECO:0000256" key="10">
    <source>
        <dbReference type="ARBA" id="ARBA00023163"/>
    </source>
</evidence>
<dbReference type="PROSITE" id="PS50944">
    <property type="entry name" value="HTH_DTXR"/>
    <property type="match status" value="1"/>
</dbReference>
<evidence type="ECO:0000259" key="14">
    <source>
        <dbReference type="PROSITE" id="PS50944"/>
    </source>
</evidence>
<dbReference type="Pfam" id="PF01325">
    <property type="entry name" value="Fe_dep_repress"/>
    <property type="match status" value="1"/>
</dbReference>
<dbReference type="SMART" id="SM00529">
    <property type="entry name" value="HTH_DTXR"/>
    <property type="match status" value="1"/>
</dbReference>
<dbReference type="Proteomes" id="UP000184048">
    <property type="component" value="Unassembled WGS sequence"/>
</dbReference>
<dbReference type="InterPro" id="IPR050536">
    <property type="entry name" value="DtxR_MntR_Metal-Reg"/>
</dbReference>
<evidence type="ECO:0000256" key="5">
    <source>
        <dbReference type="ARBA" id="ARBA00022490"/>
    </source>
</evidence>
<dbReference type="InterPro" id="IPR022689">
    <property type="entry name" value="Iron_dep_repressor"/>
</dbReference>
<dbReference type="InterPro" id="IPR036388">
    <property type="entry name" value="WH-like_DNA-bd_sf"/>
</dbReference>
<accession>A0A1M5BH50</accession>
<sequence>MNYTISEENYLKTIFLLQETEGTVSTNTLAEKLQTKPASVTDMMKKLDAKKLLNYKPYYGFTLSAEGKKIALGIIRRHRLWEYFLCNKLNFGWEEVHLLAEELEHVGNKKLVDRLDAFLGFPSYDPHGDPIPDSKGRVRNIRKIPLHQLPALRPAEVCQVTNQSSEMLELLHHKQIGIGTKLEIKKFFDFDHSLEIKMKNSTITISEQLAQNIFVTYEQDL</sequence>
<keyword evidence="8" id="KW-0238">DNA-binding</keyword>
<evidence type="ECO:0000256" key="3">
    <source>
        <dbReference type="ARBA" id="ARBA00011738"/>
    </source>
</evidence>
<evidence type="ECO:0000256" key="1">
    <source>
        <dbReference type="ARBA" id="ARBA00004496"/>
    </source>
</evidence>
<evidence type="ECO:0000256" key="8">
    <source>
        <dbReference type="ARBA" id="ARBA00023125"/>
    </source>
</evidence>
<dbReference type="Gene3D" id="2.30.30.90">
    <property type="match status" value="1"/>
</dbReference>
<evidence type="ECO:0000256" key="12">
    <source>
        <dbReference type="ARBA" id="ARBA00025185"/>
    </source>
</evidence>
<comment type="subunit">
    <text evidence="3">Homodimer.</text>
</comment>
<dbReference type="Gene3D" id="1.10.60.10">
    <property type="entry name" value="Iron dependent repressor, metal binding and dimerisation domain"/>
    <property type="match status" value="1"/>
</dbReference>
<evidence type="ECO:0000256" key="9">
    <source>
        <dbReference type="ARBA" id="ARBA00023159"/>
    </source>
</evidence>
<dbReference type="STRING" id="1121884.SAMN02745131_02573"/>
<dbReference type="InterPro" id="IPR001367">
    <property type="entry name" value="Fe_dep_repressor"/>
</dbReference>
<comment type="subcellular location">
    <subcellularLocation>
        <location evidence="1">Cytoplasm</location>
    </subcellularLocation>
</comment>
<dbReference type="Gene3D" id="1.10.10.10">
    <property type="entry name" value="Winged helix-like DNA-binding domain superfamily/Winged helix DNA-binding domain"/>
    <property type="match status" value="1"/>
</dbReference>
<keyword evidence="6" id="KW-0678">Repressor</keyword>
<organism evidence="15 16">
    <name type="scientific">Flavisolibacter ginsengisoli DSM 18119</name>
    <dbReference type="NCBI Taxonomy" id="1121884"/>
    <lineage>
        <taxon>Bacteria</taxon>
        <taxon>Pseudomonadati</taxon>
        <taxon>Bacteroidota</taxon>
        <taxon>Chitinophagia</taxon>
        <taxon>Chitinophagales</taxon>
        <taxon>Chitinophagaceae</taxon>
        <taxon>Flavisolibacter</taxon>
    </lineage>
</organism>
<dbReference type="InterPro" id="IPR007167">
    <property type="entry name" value="Fe-transptr_FeoA-like"/>
</dbReference>
<name>A0A1M5BH50_9BACT</name>
<dbReference type="SUPFAM" id="SSF47979">
    <property type="entry name" value="Iron-dependent repressor protein, dimerization domain"/>
    <property type="match status" value="1"/>
</dbReference>
<dbReference type="InterPro" id="IPR036390">
    <property type="entry name" value="WH_DNA-bd_sf"/>
</dbReference>
<dbReference type="PANTHER" id="PTHR33238">
    <property type="entry name" value="IRON (METAL) DEPENDENT REPRESSOR, DTXR FAMILY"/>
    <property type="match status" value="1"/>
</dbReference>
<evidence type="ECO:0000256" key="7">
    <source>
        <dbReference type="ARBA" id="ARBA00023015"/>
    </source>
</evidence>
<keyword evidence="16" id="KW-1185">Reference proteome</keyword>
<reference evidence="15 16" key="1">
    <citation type="submission" date="2016-11" db="EMBL/GenBank/DDBJ databases">
        <authorList>
            <person name="Jaros S."/>
            <person name="Januszkiewicz K."/>
            <person name="Wedrychowicz H."/>
        </authorList>
    </citation>
    <scope>NUCLEOTIDE SEQUENCE [LARGE SCALE GENOMIC DNA]</scope>
    <source>
        <strain evidence="15 16">DSM 18119</strain>
    </source>
</reference>
<dbReference type="OrthoDB" id="9791355at2"/>
<evidence type="ECO:0000256" key="6">
    <source>
        <dbReference type="ARBA" id="ARBA00022491"/>
    </source>
</evidence>
<dbReference type="GO" id="GO:0003700">
    <property type="term" value="F:DNA-binding transcription factor activity"/>
    <property type="evidence" value="ECO:0007669"/>
    <property type="project" value="InterPro"/>
</dbReference>
<dbReference type="PANTHER" id="PTHR33238:SF11">
    <property type="entry name" value="TRANSCRIPTIONAL REGULATOR MNTR"/>
    <property type="match status" value="1"/>
</dbReference>
<dbReference type="InterPro" id="IPR022687">
    <property type="entry name" value="HTH_DTXR"/>
</dbReference>
<dbReference type="GO" id="GO:0003677">
    <property type="term" value="F:DNA binding"/>
    <property type="evidence" value="ECO:0007669"/>
    <property type="project" value="UniProtKB-KW"/>
</dbReference>
<proteinExistence type="inferred from homology"/>
<keyword evidence="7" id="KW-0805">Transcription regulation</keyword>
<evidence type="ECO:0000256" key="13">
    <source>
        <dbReference type="ARBA" id="ARBA00032593"/>
    </source>
</evidence>
<feature type="domain" description="HTH dtxR-type" evidence="14">
    <location>
        <begin position="1"/>
        <end position="64"/>
    </location>
</feature>
<evidence type="ECO:0000256" key="11">
    <source>
        <dbReference type="ARBA" id="ARBA00023211"/>
    </source>
</evidence>
<evidence type="ECO:0000313" key="15">
    <source>
        <dbReference type="EMBL" id="SHF41532.1"/>
    </source>
</evidence>
<gene>
    <name evidence="15" type="ORF">SAMN02745131_02573</name>
</gene>
<evidence type="ECO:0000256" key="2">
    <source>
        <dbReference type="ARBA" id="ARBA00007871"/>
    </source>
</evidence>
<evidence type="ECO:0000313" key="16">
    <source>
        <dbReference type="Proteomes" id="UP000184048"/>
    </source>
</evidence>
<comment type="function">
    <text evidence="12">In the presence of manganese, represses expression of mntH and mntS. Up-regulates expression of mntP.</text>
</comment>
<evidence type="ECO:0000256" key="4">
    <source>
        <dbReference type="ARBA" id="ARBA00022386"/>
    </source>
</evidence>